<evidence type="ECO:0000313" key="2">
    <source>
        <dbReference type="Proteomes" id="UP001383192"/>
    </source>
</evidence>
<evidence type="ECO:0000313" key="1">
    <source>
        <dbReference type="EMBL" id="KAK7037460.1"/>
    </source>
</evidence>
<reference evidence="1 2" key="1">
    <citation type="submission" date="2024-01" db="EMBL/GenBank/DDBJ databases">
        <title>A draft genome for a cacao thread blight-causing isolate of Paramarasmius palmivorus.</title>
        <authorList>
            <person name="Baruah I.K."/>
            <person name="Bukari Y."/>
            <person name="Amoako-Attah I."/>
            <person name="Meinhardt L.W."/>
            <person name="Bailey B.A."/>
            <person name="Cohen S.P."/>
        </authorList>
    </citation>
    <scope>NUCLEOTIDE SEQUENCE [LARGE SCALE GENOMIC DNA]</scope>
    <source>
        <strain evidence="1 2">GH-12</strain>
    </source>
</reference>
<gene>
    <name evidence="1" type="ORF">VNI00_010952</name>
</gene>
<protein>
    <recommendedName>
        <fullName evidence="3">ABM domain-containing protein</fullName>
    </recommendedName>
</protein>
<dbReference type="EMBL" id="JAYKXP010000046">
    <property type="protein sequence ID" value="KAK7037460.1"/>
    <property type="molecule type" value="Genomic_DNA"/>
</dbReference>
<sequence length="200" mass="22628">MVNIVEVVSFPASQLYLDDPQKFANDAYKMMHVVPGYYLAFNGVEVENKETGWVFVGWESVEHHARMPQHPNGPDILAQWSQVCPGEANFIVHVETDGNFKPFEQPALELVSIKLKNIEDKEKLEDLLRMINARHAGKLTWGSVKEEEGAYKIFNGWQSVEAHLEAAKQSKPEDVADIKALAELADFAYCHVKLHVPERA</sequence>
<dbReference type="Proteomes" id="UP001383192">
    <property type="component" value="Unassembled WGS sequence"/>
</dbReference>
<evidence type="ECO:0008006" key="3">
    <source>
        <dbReference type="Google" id="ProtNLM"/>
    </source>
</evidence>
<comment type="caution">
    <text evidence="1">The sequence shown here is derived from an EMBL/GenBank/DDBJ whole genome shotgun (WGS) entry which is preliminary data.</text>
</comment>
<dbReference type="Gene3D" id="3.30.70.100">
    <property type="match status" value="1"/>
</dbReference>
<organism evidence="1 2">
    <name type="scientific">Paramarasmius palmivorus</name>
    <dbReference type="NCBI Taxonomy" id="297713"/>
    <lineage>
        <taxon>Eukaryota</taxon>
        <taxon>Fungi</taxon>
        <taxon>Dikarya</taxon>
        <taxon>Basidiomycota</taxon>
        <taxon>Agaricomycotina</taxon>
        <taxon>Agaricomycetes</taxon>
        <taxon>Agaricomycetidae</taxon>
        <taxon>Agaricales</taxon>
        <taxon>Marasmiineae</taxon>
        <taxon>Marasmiaceae</taxon>
        <taxon>Paramarasmius</taxon>
    </lineage>
</organism>
<proteinExistence type="predicted"/>
<dbReference type="AlphaFoldDB" id="A0AAW0CC03"/>
<keyword evidence="2" id="KW-1185">Reference proteome</keyword>
<accession>A0AAW0CC03</accession>
<name>A0AAW0CC03_9AGAR</name>